<dbReference type="Proteomes" id="UP000242146">
    <property type="component" value="Unassembled WGS sequence"/>
</dbReference>
<proteinExistence type="predicted"/>
<dbReference type="InterPro" id="IPR058543">
    <property type="entry name" value="Beta-prop_RSE1/DDB1/CPSF1_2nd"/>
</dbReference>
<protein>
    <recommendedName>
        <fullName evidence="8">DNA damage-binding protein 1</fullName>
    </recommendedName>
</protein>
<evidence type="ECO:0000259" key="4">
    <source>
        <dbReference type="Pfam" id="PF10433"/>
    </source>
</evidence>
<dbReference type="GO" id="GO:0005634">
    <property type="term" value="C:nucleus"/>
    <property type="evidence" value="ECO:0007669"/>
    <property type="project" value="UniProtKB-SubCell"/>
</dbReference>
<dbReference type="Gene3D" id="2.130.10.10">
    <property type="entry name" value="YVTN repeat-like/Quinoprotein amine dehydrogenase"/>
    <property type="match status" value="3"/>
</dbReference>
<keyword evidence="2" id="KW-0539">Nucleus</keyword>
<dbReference type="SUPFAM" id="SSF63825">
    <property type="entry name" value="YWTD domain"/>
    <property type="match status" value="1"/>
</dbReference>
<dbReference type="GO" id="GO:0003676">
    <property type="term" value="F:nucleic acid binding"/>
    <property type="evidence" value="ECO:0007669"/>
    <property type="project" value="InterPro"/>
</dbReference>
<reference evidence="6 7" key="1">
    <citation type="submission" date="2016-07" db="EMBL/GenBank/DDBJ databases">
        <title>Pervasive Adenine N6-methylation of Active Genes in Fungi.</title>
        <authorList>
            <consortium name="DOE Joint Genome Institute"/>
            <person name="Mondo S.J."/>
            <person name="Dannebaum R.O."/>
            <person name="Kuo R.C."/>
            <person name="Labutti K."/>
            <person name="Haridas S."/>
            <person name="Kuo A."/>
            <person name="Salamov A."/>
            <person name="Ahrendt S.R."/>
            <person name="Lipzen A."/>
            <person name="Sullivan W."/>
            <person name="Andreopoulos W.B."/>
            <person name="Clum A."/>
            <person name="Lindquist E."/>
            <person name="Daum C."/>
            <person name="Ramamoorthy G.K."/>
            <person name="Gryganskyi A."/>
            <person name="Culley D."/>
            <person name="Magnuson J.K."/>
            <person name="James T.Y."/>
            <person name="O'Malley M.A."/>
            <person name="Stajich J.E."/>
            <person name="Spatafora J.W."/>
            <person name="Visel A."/>
            <person name="Grigoriev I.V."/>
        </authorList>
    </citation>
    <scope>NUCLEOTIDE SEQUENCE [LARGE SCALE GENOMIC DNA]</scope>
    <source>
        <strain evidence="6 7">NRRL 3301</strain>
    </source>
</reference>
<gene>
    <name evidence="6" type="ORF">DM01DRAFT_1381820</name>
</gene>
<evidence type="ECO:0000313" key="7">
    <source>
        <dbReference type="Proteomes" id="UP000242146"/>
    </source>
</evidence>
<dbReference type="InterPro" id="IPR018846">
    <property type="entry name" value="Beta-prop_RSE1/DDB1/CPSF1_1st"/>
</dbReference>
<dbReference type="Pfam" id="PF03178">
    <property type="entry name" value="CPSF_A"/>
    <property type="match status" value="1"/>
</dbReference>
<evidence type="ECO:0000256" key="1">
    <source>
        <dbReference type="ARBA" id="ARBA00004123"/>
    </source>
</evidence>
<sequence length="1107" mass="123059">MASSRYTCIKTLQSPTAAHAAVKGSFLSATDTNLITSKGTRIEVYSLMDQSLVPVLDFNVFCRIASILPVTIEGRSTCSLFVLGDQQQYCILRYDPQTKSIVTEASHLLEQENARPNDDILSVIDPHCQCALISANTGLLTILPLQSDSKGKGKATSKQTAQFEPIVTKVPEFNIKSIAALDYKQEPMVAVLYEEEDAMWLKFYKVKIDKQPLHEYYKIKSPLEFTSHLLIAVPGDQGAILVVGEYTIGYYSPQDSICVSVDVIMVTSHTFINDRQCLLGDSLGTVYLLTLVGSRVEQLLIQNLGESSISSCLTFLGNDTLYVGSTQGDSKLIQIQHNESNSKKSLKVLDEYPNLSPITDFCLFDLDKQGRRTMVCTSGVHKDGSLRMVQSGIGFKERAVIPLAGVKRVFSASIMQNMKSDWHNALIVSTYSTTRVFYHPDPATKTMKELSTFSTMEMTAPTLAFRSLKNGHIIQITPMYVRLMHADGVSGTINQWQPPPNNAIMVAVISEHCCIVSCGTGHLVCIQIRDHGLVEMWNRPMEHEISALAICEGRGHTEMMVAVGSWDGNSIFILRVSDSSTVENKTLENTVPHSMLFQYFGQKLYLFVSVGDGRLVHYTLNARLKLQDQKTISIGTQSGSLYAFTNMHGNAVFCSSDQPTIINSEHGRLVYSAVNLKDVTGFGLFNNAMWPDSMMLLTKHAVLLGQIDPVRKLHFSKIPLDGKMGRRIAYHDDTQTLLVGTSLLHRDADSGKESNTGWLHVYDARTFQEIGKHDLIDNEVVESLCVARLWDDQRLYVFIGTAKPADSDGQDHSGRVLMFSFGANRRLQLVDAVEVPGVVYCIKPFMQSIAVGVNGSLYYMTSFRPEAGAGQRMTLASKIHTNVLVVDMDAKDDTLLVGDYMQSMSLLRLDESGPNQPLVNVARDFNSNWMTAVHFIDADLYVGAEMSHNVFTLQKPAVNADDMLLDDVLRLDVVGEYHLGDSINRMAQGSLSDALDETAQKKSWSLLYVTVNGAIGTMTGISKEEHDLFLKVQEQILKIQPPIGNMDYNAWRSFRNVMRTETTRNYIDGDLVETYLALSPSKQELVARALECDADQLRSKIENLCFF</sequence>
<evidence type="ECO:0000256" key="2">
    <source>
        <dbReference type="ARBA" id="ARBA00023242"/>
    </source>
</evidence>
<organism evidence="6 7">
    <name type="scientific">Hesseltinella vesiculosa</name>
    <dbReference type="NCBI Taxonomy" id="101127"/>
    <lineage>
        <taxon>Eukaryota</taxon>
        <taxon>Fungi</taxon>
        <taxon>Fungi incertae sedis</taxon>
        <taxon>Mucoromycota</taxon>
        <taxon>Mucoromycotina</taxon>
        <taxon>Mucoromycetes</taxon>
        <taxon>Mucorales</taxon>
        <taxon>Cunninghamellaceae</taxon>
        <taxon>Hesseltinella</taxon>
    </lineage>
</organism>
<evidence type="ECO:0000313" key="6">
    <source>
        <dbReference type="EMBL" id="ORX58192.1"/>
    </source>
</evidence>
<dbReference type="AlphaFoldDB" id="A0A1X2GP39"/>
<evidence type="ECO:0000259" key="5">
    <source>
        <dbReference type="Pfam" id="PF23726"/>
    </source>
</evidence>
<dbReference type="InterPro" id="IPR050358">
    <property type="entry name" value="RSE1/DDB1/CFT1"/>
</dbReference>
<dbReference type="InterPro" id="IPR036322">
    <property type="entry name" value="WD40_repeat_dom_sf"/>
</dbReference>
<dbReference type="Pfam" id="PF10433">
    <property type="entry name" value="Beta-prop_RSE1_1st"/>
    <property type="match status" value="1"/>
</dbReference>
<dbReference type="SUPFAM" id="SSF50978">
    <property type="entry name" value="WD40 repeat-like"/>
    <property type="match status" value="1"/>
</dbReference>
<name>A0A1X2GP39_9FUNG</name>
<dbReference type="EMBL" id="MCGT01000007">
    <property type="protein sequence ID" value="ORX58192.1"/>
    <property type="molecule type" value="Genomic_DNA"/>
</dbReference>
<dbReference type="Pfam" id="PF23726">
    <property type="entry name" value="Beta-prop_RSE1_2nd"/>
    <property type="match status" value="1"/>
</dbReference>
<dbReference type="Gene3D" id="1.10.150.910">
    <property type="match status" value="1"/>
</dbReference>
<dbReference type="STRING" id="101127.A0A1X2GP39"/>
<evidence type="ECO:0008006" key="8">
    <source>
        <dbReference type="Google" id="ProtNLM"/>
    </source>
</evidence>
<dbReference type="PANTHER" id="PTHR10644">
    <property type="entry name" value="DNA REPAIR/RNA PROCESSING CPSF FAMILY"/>
    <property type="match status" value="1"/>
</dbReference>
<dbReference type="InterPro" id="IPR015943">
    <property type="entry name" value="WD40/YVTN_repeat-like_dom_sf"/>
</dbReference>
<feature type="domain" description="RSE1/DDB1/CPSF1 C-terminal" evidence="3">
    <location>
        <begin position="759"/>
        <end position="1076"/>
    </location>
</feature>
<accession>A0A1X2GP39</accession>
<dbReference type="OrthoDB" id="433457at2759"/>
<comment type="caution">
    <text evidence="6">The sequence shown here is derived from an EMBL/GenBank/DDBJ whole genome shotgun (WGS) entry which is preliminary data.</text>
</comment>
<keyword evidence="7" id="KW-1185">Reference proteome</keyword>
<feature type="domain" description="RSE1/DDB1/CPSF1 first beta-propeller" evidence="4">
    <location>
        <begin position="20"/>
        <end position="351"/>
    </location>
</feature>
<dbReference type="InterPro" id="IPR004871">
    <property type="entry name" value="RSE1/DDB1/CPSF1_C"/>
</dbReference>
<feature type="domain" description="RSE1/DDB1/CPSF1 second beta-propeller" evidence="5">
    <location>
        <begin position="397"/>
        <end position="703"/>
    </location>
</feature>
<evidence type="ECO:0000259" key="3">
    <source>
        <dbReference type="Pfam" id="PF03178"/>
    </source>
</evidence>
<comment type="subcellular location">
    <subcellularLocation>
        <location evidence="1">Nucleus</location>
    </subcellularLocation>
</comment>